<dbReference type="PANTHER" id="PTHR35872">
    <property type="entry name" value="INTEGRAL MEMBRANE PROTEIN (AFU_ORTHOLOGUE AFUA_5G07110)"/>
    <property type="match status" value="1"/>
</dbReference>
<gene>
    <name evidence="3" type="ORF">Asppvi_011404</name>
</gene>
<dbReference type="OrthoDB" id="6407410at2759"/>
<dbReference type="GeneID" id="67010013"/>
<dbReference type="EMBL" id="BHVY01000009">
    <property type="protein sequence ID" value="GIJ92422.1"/>
    <property type="molecule type" value="Genomic_DNA"/>
</dbReference>
<dbReference type="InterPro" id="IPR021369">
    <property type="entry name" value="DUF2985"/>
</dbReference>
<evidence type="ECO:0000256" key="1">
    <source>
        <dbReference type="SAM" id="MobiDB-lite"/>
    </source>
</evidence>
<dbReference type="RefSeq" id="XP_043163168.1">
    <property type="nucleotide sequence ID" value="XM_043307233.1"/>
</dbReference>
<reference evidence="3 4" key="1">
    <citation type="submission" date="2018-10" db="EMBL/GenBank/DDBJ databases">
        <title>Pan-genome distribution and transcriptional activeness of fungal secondary metabolism genes in Aspergillus section Fumigati.</title>
        <authorList>
            <person name="Takahashi H."/>
            <person name="Umemura M."/>
            <person name="Ninomiya A."/>
            <person name="Kusuya Y."/>
            <person name="Urayama S."/>
            <person name="Shimizu M."/>
            <person name="Watanabe A."/>
            <person name="Kamei K."/>
            <person name="Yaguchi T."/>
            <person name="Hagiwara D."/>
        </authorList>
    </citation>
    <scope>NUCLEOTIDE SEQUENCE [LARGE SCALE GENOMIC DNA]</scope>
    <source>
        <strain evidence="3 4">IFM 55266</strain>
    </source>
</reference>
<feature type="transmembrane region" description="Helical" evidence="2">
    <location>
        <begin position="257"/>
        <end position="274"/>
    </location>
</feature>
<dbReference type="AlphaFoldDB" id="A0A9P3F0D8"/>
<sequence length="288" mass="32032">MTDQWLQVTSRPLREPSCADDEEGDAYPSIPPSSCNHETTAQKAKGVDLGFMSLGSSPTGSSSDLIGNGPSRSKTHKALDLWQWLRTPLGILVTLYGLNVIAWGGMLFLLLCNAAPAMCDPSCNDPNSPRRKWIEIDSQILNALFCIPGFGLAPWRMRDLYLWIRWRIAKDDAAFARLRHTHRAWFDCAPEEMNRKGAGSAQETVDISGYSVSTSTPLWKMSMVVWCNTLNTVFQACLAGCMWGMNRFTRPSWTTGLFVAAACICAGLGGWIMYKEGQRRKKKQQSPV</sequence>
<keyword evidence="2" id="KW-1133">Transmembrane helix</keyword>
<feature type="transmembrane region" description="Helical" evidence="2">
    <location>
        <begin position="89"/>
        <end position="112"/>
    </location>
</feature>
<evidence type="ECO:0000313" key="4">
    <source>
        <dbReference type="Proteomes" id="UP001043456"/>
    </source>
</evidence>
<organism evidence="3 4">
    <name type="scientific">Aspergillus pseudoviridinutans</name>
    <dbReference type="NCBI Taxonomy" id="1517512"/>
    <lineage>
        <taxon>Eukaryota</taxon>
        <taxon>Fungi</taxon>
        <taxon>Dikarya</taxon>
        <taxon>Ascomycota</taxon>
        <taxon>Pezizomycotina</taxon>
        <taxon>Eurotiomycetes</taxon>
        <taxon>Eurotiomycetidae</taxon>
        <taxon>Eurotiales</taxon>
        <taxon>Aspergillaceae</taxon>
        <taxon>Aspergillus</taxon>
        <taxon>Aspergillus subgen. Fumigati</taxon>
    </lineage>
</organism>
<evidence type="ECO:0008006" key="5">
    <source>
        <dbReference type="Google" id="ProtNLM"/>
    </source>
</evidence>
<accession>A0A9P3F0D8</accession>
<keyword evidence="2" id="KW-0472">Membrane</keyword>
<comment type="caution">
    <text evidence="3">The sequence shown here is derived from an EMBL/GenBank/DDBJ whole genome shotgun (WGS) entry which is preliminary data.</text>
</comment>
<evidence type="ECO:0000313" key="3">
    <source>
        <dbReference type="EMBL" id="GIJ92422.1"/>
    </source>
</evidence>
<feature type="compositionally biased region" description="Polar residues" evidence="1">
    <location>
        <begin position="1"/>
        <end position="10"/>
    </location>
</feature>
<dbReference type="Pfam" id="PF11204">
    <property type="entry name" value="DUF2985"/>
    <property type="match status" value="1"/>
</dbReference>
<feature type="region of interest" description="Disordered" evidence="1">
    <location>
        <begin position="1"/>
        <end position="38"/>
    </location>
</feature>
<evidence type="ECO:0000256" key="2">
    <source>
        <dbReference type="SAM" id="Phobius"/>
    </source>
</evidence>
<keyword evidence="2" id="KW-0812">Transmembrane</keyword>
<name>A0A9P3F0D8_9EURO</name>
<dbReference type="PANTHER" id="PTHR35872:SF1">
    <property type="entry name" value="ALPHA-L-RHAMNOSIDASE C"/>
    <property type="match status" value="1"/>
</dbReference>
<proteinExistence type="predicted"/>
<feature type="transmembrane region" description="Helical" evidence="2">
    <location>
        <begin position="223"/>
        <end position="245"/>
    </location>
</feature>
<protein>
    <recommendedName>
        <fullName evidence="5">Alpha-L-rhamnosidase C</fullName>
    </recommendedName>
</protein>
<keyword evidence="4" id="KW-1185">Reference proteome</keyword>
<dbReference type="Proteomes" id="UP001043456">
    <property type="component" value="Unassembled WGS sequence"/>
</dbReference>